<gene>
    <name evidence="1" type="ORF">T231_09510</name>
</gene>
<keyword evidence="2" id="KW-1185">Reference proteome</keyword>
<name>W2CQL5_9BACT</name>
<accession>W2CQL5</accession>
<evidence type="ECO:0000313" key="2">
    <source>
        <dbReference type="Proteomes" id="UP000018874"/>
    </source>
</evidence>
<comment type="caution">
    <text evidence="1">The sequence shown here is derived from an EMBL/GenBank/DDBJ whole genome shotgun (WGS) entry which is preliminary data.</text>
</comment>
<organism evidence="1 2">
    <name type="scientific">Tannerella sp. oral taxon BU063 isolate Cell 6/7/9</name>
    <dbReference type="NCBI Taxonomy" id="1411021"/>
    <lineage>
        <taxon>Bacteria</taxon>
        <taxon>Pseudomonadati</taxon>
        <taxon>Bacteroidota</taxon>
        <taxon>Bacteroidia</taxon>
        <taxon>Bacteroidales</taxon>
        <taxon>Tannerellaceae</taxon>
        <taxon>Tannerella</taxon>
    </lineage>
</organism>
<protein>
    <submittedName>
        <fullName evidence="1">Uncharacterized protein</fullName>
    </submittedName>
</protein>
<dbReference type="Proteomes" id="UP000018874">
    <property type="component" value="Unassembled WGS sequence"/>
</dbReference>
<dbReference type="AlphaFoldDB" id="W2CQL5"/>
<dbReference type="EMBL" id="AYYD01001070">
    <property type="protein sequence ID" value="ETK09465.1"/>
    <property type="molecule type" value="Genomic_DNA"/>
</dbReference>
<sequence>MDKDTMALGPSGVDSALFVEHPYGFDELSYLLKGVFVASPPYDGGHRGAIEVELRGKFFIRCFTVEQDIPNRSAICAMV</sequence>
<reference evidence="1 2" key="1">
    <citation type="submission" date="2013-11" db="EMBL/GenBank/DDBJ databases">
        <title>Single cell genomics of uncultured Tannerella BU063 (oral taxon 286).</title>
        <authorList>
            <person name="Beall C.J."/>
            <person name="Campbell A.G."/>
            <person name="Griffen A.L."/>
            <person name="Podar M."/>
            <person name="Leys E.J."/>
        </authorList>
    </citation>
    <scope>NUCLEOTIDE SEQUENCE [LARGE SCALE GENOMIC DNA]</scope>
    <source>
        <strain evidence="1">Cell 6/7/9</strain>
    </source>
</reference>
<proteinExistence type="predicted"/>
<evidence type="ECO:0000313" key="1">
    <source>
        <dbReference type="EMBL" id="ETK09465.1"/>
    </source>
</evidence>